<keyword evidence="1" id="KW-0732">Signal</keyword>
<reference evidence="2 3" key="1">
    <citation type="journal article" date="2019" name="Emerg. Microbes Infect.">
        <title>Comprehensive subspecies identification of 175 nontuberculous mycobacteria species based on 7547 genomic profiles.</title>
        <authorList>
            <person name="Matsumoto Y."/>
            <person name="Kinjo T."/>
            <person name="Motooka D."/>
            <person name="Nabeya D."/>
            <person name="Jung N."/>
            <person name="Uechi K."/>
            <person name="Horii T."/>
            <person name="Iida T."/>
            <person name="Fujita J."/>
            <person name="Nakamura S."/>
        </authorList>
    </citation>
    <scope>NUCLEOTIDE SEQUENCE [LARGE SCALE GENOMIC DNA]</scope>
    <source>
        <strain evidence="2 3">JCM 13574</strain>
    </source>
</reference>
<dbReference type="Proteomes" id="UP000466517">
    <property type="component" value="Chromosome"/>
</dbReference>
<evidence type="ECO:0008006" key="4">
    <source>
        <dbReference type="Google" id="ProtNLM"/>
    </source>
</evidence>
<dbReference type="AlphaFoldDB" id="A0A7I7XA50"/>
<protein>
    <recommendedName>
        <fullName evidence="4">Secreted protein</fullName>
    </recommendedName>
</protein>
<sequence length="170" mass="18624">MKRPATTPRLLTVSTCTLLLLVTCATRAGADPSDDEFALNGTFFAVSDGQYAKTNDRFHDEATVTSTWTITTDCADFEDCTGTVRSDQGWTADIQYAGRLWKVVRDLPDWEHCPDGSTAPGTQKYTFALDDNYPPNVLVGFDRTVGPSGACGVNQWLDVAMPFTLTKTRP</sequence>
<dbReference type="KEGG" id="mmag:MMAD_00620"/>
<feature type="signal peptide" evidence="1">
    <location>
        <begin position="1"/>
        <end position="30"/>
    </location>
</feature>
<evidence type="ECO:0000313" key="2">
    <source>
        <dbReference type="EMBL" id="BBZ25767.1"/>
    </source>
</evidence>
<accession>A0A7I7XA50</accession>
<feature type="chain" id="PRO_5029896760" description="Secreted protein" evidence="1">
    <location>
        <begin position="31"/>
        <end position="170"/>
    </location>
</feature>
<dbReference type="RefSeq" id="WP_246240132.1">
    <property type="nucleotide sequence ID" value="NZ_AP022610.1"/>
</dbReference>
<name>A0A7I7XA50_9MYCO</name>
<evidence type="ECO:0000256" key="1">
    <source>
        <dbReference type="SAM" id="SignalP"/>
    </source>
</evidence>
<dbReference type="EMBL" id="AP022610">
    <property type="protein sequence ID" value="BBZ25767.1"/>
    <property type="molecule type" value="Genomic_DNA"/>
</dbReference>
<evidence type="ECO:0000313" key="3">
    <source>
        <dbReference type="Proteomes" id="UP000466517"/>
    </source>
</evidence>
<gene>
    <name evidence="2" type="ORF">MMAD_00620</name>
</gene>
<keyword evidence="3" id="KW-1185">Reference proteome</keyword>
<organism evidence="2 3">
    <name type="scientific">Mycolicibacterium madagascariense</name>
    <dbReference type="NCBI Taxonomy" id="212765"/>
    <lineage>
        <taxon>Bacteria</taxon>
        <taxon>Bacillati</taxon>
        <taxon>Actinomycetota</taxon>
        <taxon>Actinomycetes</taxon>
        <taxon>Mycobacteriales</taxon>
        <taxon>Mycobacteriaceae</taxon>
        <taxon>Mycolicibacterium</taxon>
    </lineage>
</organism>
<proteinExistence type="predicted"/>